<sequence length="55" mass="5991">MSRKKVKANDVIETHQSIDAQVDEFLKSGGKITQVPRGVSGKPSIGKDHTMLAKK</sequence>
<gene>
    <name evidence="3" type="ORF">KCG35_22905</name>
</gene>
<evidence type="ECO:0000313" key="3">
    <source>
        <dbReference type="EMBL" id="MBU2713908.1"/>
    </source>
</evidence>
<dbReference type="EMBL" id="JAGSOY010000118">
    <property type="protein sequence ID" value="MBU2713908.1"/>
    <property type="molecule type" value="Genomic_DNA"/>
</dbReference>
<dbReference type="RefSeq" id="WP_215822183.1">
    <property type="nucleotide sequence ID" value="NZ_JAGSOY010000118.1"/>
</dbReference>
<reference evidence="3 4" key="1">
    <citation type="submission" date="2021-04" db="EMBL/GenBank/DDBJ databases">
        <authorList>
            <person name="Pira H."/>
            <person name="Risdian C."/>
            <person name="Wink J."/>
        </authorList>
    </citation>
    <scope>NUCLEOTIDE SEQUENCE [LARGE SCALE GENOMIC DNA]</scope>
    <source>
        <strain evidence="3 4">WH53</strain>
    </source>
</reference>
<dbReference type="Proteomes" id="UP000690515">
    <property type="component" value="Unassembled WGS sequence"/>
</dbReference>
<keyword evidence="4" id="KW-1185">Reference proteome</keyword>
<dbReference type="InterPro" id="IPR049191">
    <property type="entry name" value="SutA_RBD"/>
</dbReference>
<feature type="region of interest" description="Disordered" evidence="1">
    <location>
        <begin position="34"/>
        <end position="55"/>
    </location>
</feature>
<proteinExistence type="predicted"/>
<feature type="domain" description="Transcriptional regulator SutA RNAP-binding" evidence="2">
    <location>
        <begin position="13"/>
        <end position="43"/>
    </location>
</feature>
<comment type="caution">
    <text evidence="3">The sequence shown here is derived from an EMBL/GenBank/DDBJ whole genome shotgun (WGS) entry which is preliminary data.</text>
</comment>
<organism evidence="3 4">
    <name type="scientific">Zooshikella harenae</name>
    <dbReference type="NCBI Taxonomy" id="2827238"/>
    <lineage>
        <taxon>Bacteria</taxon>
        <taxon>Pseudomonadati</taxon>
        <taxon>Pseudomonadota</taxon>
        <taxon>Gammaproteobacteria</taxon>
        <taxon>Oceanospirillales</taxon>
        <taxon>Zooshikellaceae</taxon>
        <taxon>Zooshikella</taxon>
    </lineage>
</organism>
<feature type="compositionally biased region" description="Basic and acidic residues" evidence="1">
    <location>
        <begin position="45"/>
        <end position="55"/>
    </location>
</feature>
<protein>
    <recommendedName>
        <fullName evidence="2">Transcriptional regulator SutA RNAP-binding domain-containing protein</fullName>
    </recommendedName>
</protein>
<dbReference type="Pfam" id="PF20661">
    <property type="entry name" value="SutA-RBD"/>
    <property type="match status" value="1"/>
</dbReference>
<accession>A0ABS5ZJ45</accession>
<evidence type="ECO:0000256" key="1">
    <source>
        <dbReference type="SAM" id="MobiDB-lite"/>
    </source>
</evidence>
<name>A0ABS5ZJ45_9GAMM</name>
<evidence type="ECO:0000259" key="2">
    <source>
        <dbReference type="Pfam" id="PF20661"/>
    </source>
</evidence>
<evidence type="ECO:0000313" key="4">
    <source>
        <dbReference type="Proteomes" id="UP000690515"/>
    </source>
</evidence>